<gene>
    <name evidence="2" type="ORF">FB566_4943</name>
</gene>
<comment type="caution">
    <text evidence="2">The sequence shown here is derived from an EMBL/GenBank/DDBJ whole genome shotgun (WGS) entry which is preliminary data.</text>
</comment>
<dbReference type="OrthoDB" id="262125at2"/>
<dbReference type="Proteomes" id="UP000317043">
    <property type="component" value="Unassembled WGS sequence"/>
</dbReference>
<dbReference type="InterPro" id="IPR001466">
    <property type="entry name" value="Beta-lactam-related"/>
</dbReference>
<reference evidence="2 3" key="1">
    <citation type="submission" date="2019-06" db="EMBL/GenBank/DDBJ databases">
        <title>Sequencing the genomes of 1000 actinobacteria strains.</title>
        <authorList>
            <person name="Klenk H.-P."/>
        </authorList>
    </citation>
    <scope>NUCLEOTIDE SEQUENCE [LARGE SCALE GENOMIC DNA]</scope>
    <source>
        <strain evidence="2 3">DSM 45928</strain>
    </source>
</reference>
<dbReference type="InParanoid" id="A0A543B3H2"/>
<feature type="domain" description="Beta-lactamase-related" evidence="1">
    <location>
        <begin position="10"/>
        <end position="336"/>
    </location>
</feature>
<evidence type="ECO:0000259" key="1">
    <source>
        <dbReference type="Pfam" id="PF00144"/>
    </source>
</evidence>
<dbReference type="Gene3D" id="3.40.710.10">
    <property type="entry name" value="DD-peptidase/beta-lactamase superfamily"/>
    <property type="match status" value="1"/>
</dbReference>
<dbReference type="EMBL" id="VFOW01000001">
    <property type="protein sequence ID" value="TQL79342.1"/>
    <property type="molecule type" value="Genomic_DNA"/>
</dbReference>
<organism evidence="2 3">
    <name type="scientific">Stackebrandtia endophytica</name>
    <dbReference type="NCBI Taxonomy" id="1496996"/>
    <lineage>
        <taxon>Bacteria</taxon>
        <taxon>Bacillati</taxon>
        <taxon>Actinomycetota</taxon>
        <taxon>Actinomycetes</taxon>
        <taxon>Glycomycetales</taxon>
        <taxon>Glycomycetaceae</taxon>
        <taxon>Stackebrandtia</taxon>
    </lineage>
</organism>
<dbReference type="Pfam" id="PF00144">
    <property type="entry name" value="Beta-lactamase"/>
    <property type="match status" value="1"/>
</dbReference>
<dbReference type="RefSeq" id="WP_142044574.1">
    <property type="nucleotide sequence ID" value="NZ_JBHTGS010000002.1"/>
</dbReference>
<dbReference type="InterPro" id="IPR050491">
    <property type="entry name" value="AmpC-like"/>
</dbReference>
<dbReference type="PANTHER" id="PTHR46825:SF9">
    <property type="entry name" value="BETA-LACTAMASE-RELATED DOMAIN-CONTAINING PROTEIN"/>
    <property type="match status" value="1"/>
</dbReference>
<accession>A0A543B3H2</accession>
<dbReference type="SUPFAM" id="SSF56601">
    <property type="entry name" value="beta-lactamase/transpeptidase-like"/>
    <property type="match status" value="1"/>
</dbReference>
<dbReference type="AlphaFoldDB" id="A0A543B3H2"/>
<evidence type="ECO:0000313" key="2">
    <source>
        <dbReference type="EMBL" id="TQL79342.1"/>
    </source>
</evidence>
<dbReference type="InterPro" id="IPR012338">
    <property type="entry name" value="Beta-lactam/transpept-like"/>
</dbReference>
<sequence>MGIPTARQWLDDEFAALVTEHHVPGAAIAVLADGEVIEHAAGTVNASTGVEATVDSVFQIGSITKIWGATLAMQLVDEGELDLDAPVRRYLPGLRLADESAAACLTTRHLLTHTGGFEGDRFDVTTGDDTAVERFVDDLLPQGRQVFAPGEQFSYNNAAFIVLGRLVEVLRGLPWATALRHHLIEPLGMTHVATNPDEALRYRTAIGHVNPDQSPPDEWVSAERWGLPWSTAPAGAMLSMSAGELLKLARLHLDDGTANGRQLLSKTLVADMRVPHIDIPQRRSWISRQGLGWDLPDWPGIEVFGHDGNTIGQSAFLRIFPGHGVAIAMLTNGGRTQRLYDDVFGQLVPMLTSVEAAESYTLPDTAVPITDPGRYIGTYANAVAGLDIEAEDGAFSVTVHARGEISANQSEPRRHSLVHIGDGMFTVLDDGYPASALRLMGDEGGRAQFLHNHRLNPRE</sequence>
<name>A0A543B3H2_9ACTN</name>
<evidence type="ECO:0000313" key="3">
    <source>
        <dbReference type="Proteomes" id="UP000317043"/>
    </source>
</evidence>
<keyword evidence="3" id="KW-1185">Reference proteome</keyword>
<protein>
    <submittedName>
        <fullName evidence="2">CubicO group peptidase (Beta-lactamase class C family)</fullName>
    </submittedName>
</protein>
<dbReference type="PANTHER" id="PTHR46825">
    <property type="entry name" value="D-ALANYL-D-ALANINE-CARBOXYPEPTIDASE/ENDOPEPTIDASE AMPH"/>
    <property type="match status" value="1"/>
</dbReference>
<proteinExistence type="predicted"/>